<dbReference type="InterPro" id="IPR000504">
    <property type="entry name" value="RRM_dom"/>
</dbReference>
<dbReference type="SUPFAM" id="SSF54928">
    <property type="entry name" value="RNA-binding domain, RBD"/>
    <property type="match status" value="4"/>
</dbReference>
<dbReference type="PANTHER" id="PTHR10352">
    <property type="entry name" value="EUKARYOTIC TRANSLATION INITIATION FACTOR 3 SUBUNIT G"/>
    <property type="match status" value="1"/>
</dbReference>
<feature type="compositionally biased region" description="Basic and acidic residues" evidence="3">
    <location>
        <begin position="202"/>
        <end position="215"/>
    </location>
</feature>
<dbReference type="OrthoDB" id="439639at2759"/>
<reference evidence="5" key="1">
    <citation type="submission" date="2019-07" db="EMBL/GenBank/DDBJ databases">
        <title>Annotation for the trematode Paragonimus miyazaki's.</title>
        <authorList>
            <person name="Choi Y.-J."/>
        </authorList>
    </citation>
    <scope>NUCLEOTIDE SEQUENCE</scope>
    <source>
        <strain evidence="5">Japan</strain>
    </source>
</reference>
<dbReference type="EMBL" id="JTDE01001019">
    <property type="protein sequence ID" value="KAF7259826.1"/>
    <property type="molecule type" value="Genomic_DNA"/>
</dbReference>
<dbReference type="InterPro" id="IPR035979">
    <property type="entry name" value="RBD_domain_sf"/>
</dbReference>
<dbReference type="GO" id="GO:0003723">
    <property type="term" value="F:RNA binding"/>
    <property type="evidence" value="ECO:0007669"/>
    <property type="project" value="UniProtKB-UniRule"/>
</dbReference>
<keyword evidence="6" id="KW-1185">Reference proteome</keyword>
<proteinExistence type="predicted"/>
<dbReference type="Proteomes" id="UP000822476">
    <property type="component" value="Unassembled WGS sequence"/>
</dbReference>
<dbReference type="InterPro" id="IPR012677">
    <property type="entry name" value="Nucleotide-bd_a/b_plait_sf"/>
</dbReference>
<feature type="region of interest" description="Disordered" evidence="3">
    <location>
        <begin position="504"/>
        <end position="531"/>
    </location>
</feature>
<gene>
    <name evidence="5" type="ORF">EG68_02990</name>
</gene>
<dbReference type="CDD" id="cd12320">
    <property type="entry name" value="RRM6_RBM19_RRM5_MRD1"/>
    <property type="match status" value="1"/>
</dbReference>
<feature type="domain" description="RRM" evidence="4">
    <location>
        <begin position="110"/>
        <end position="188"/>
    </location>
</feature>
<protein>
    <recommendedName>
        <fullName evidence="4">RRM domain-containing protein</fullName>
    </recommendedName>
</protein>
<evidence type="ECO:0000259" key="4">
    <source>
        <dbReference type="PROSITE" id="PS50102"/>
    </source>
</evidence>
<evidence type="ECO:0000313" key="6">
    <source>
        <dbReference type="Proteomes" id="UP000822476"/>
    </source>
</evidence>
<feature type="region of interest" description="Disordered" evidence="3">
    <location>
        <begin position="566"/>
        <end position="588"/>
    </location>
</feature>
<organism evidence="5 6">
    <name type="scientific">Paragonimus skrjabini miyazakii</name>
    <dbReference type="NCBI Taxonomy" id="59628"/>
    <lineage>
        <taxon>Eukaryota</taxon>
        <taxon>Metazoa</taxon>
        <taxon>Spiralia</taxon>
        <taxon>Lophotrochozoa</taxon>
        <taxon>Platyhelminthes</taxon>
        <taxon>Trematoda</taxon>
        <taxon>Digenea</taxon>
        <taxon>Plagiorchiida</taxon>
        <taxon>Troglotremata</taxon>
        <taxon>Troglotrematidae</taxon>
        <taxon>Paragonimus</taxon>
    </lineage>
</organism>
<name>A0A8S9Z2U0_9TREM</name>
<evidence type="ECO:0000256" key="3">
    <source>
        <dbReference type="SAM" id="MobiDB-lite"/>
    </source>
</evidence>
<keyword evidence="1 2" id="KW-0694">RNA-binding</keyword>
<dbReference type="SMART" id="SM00360">
    <property type="entry name" value="RRM"/>
    <property type="match status" value="3"/>
</dbReference>
<evidence type="ECO:0000313" key="5">
    <source>
        <dbReference type="EMBL" id="KAF7259826.1"/>
    </source>
</evidence>
<feature type="compositionally biased region" description="Polar residues" evidence="3">
    <location>
        <begin position="504"/>
        <end position="518"/>
    </location>
</feature>
<evidence type="ECO:0000256" key="1">
    <source>
        <dbReference type="ARBA" id="ARBA00022884"/>
    </source>
</evidence>
<sequence>MTIHCAKLKGLNLNTKIKEIKAFFSPIPLKNTKFFKNGTALVYFRQESDLKHALCKQGQLHGKNVRISLWSEKPTITTTGKGAAEDTLSSKPTWPMRTLEQLKTDIRDSGRLFVRNLSYQCTEEDLEKLFSAHGALSDIHLAYDIKKQTSKGFAFVTFLFPNDAVTAFEKLDKTDFMGRLLHILPAAEPLDSQSAITSNEAGKTKTEQNRDSTVMHKSDFQATRHQELKASATVGHNWNALFIRPDAVATYLAAKYGLTKEQILNPTAHGSSLAVRLAHGETQLVTELREFLQKHGVDLTAFDAIDAHSSTGTVVNLGDGGGRRDRLESKAGATARQVSGTAFLIKNLPVGTTEVEVRQLLQQHTKQLRNQSDPEAGTQRFRPKRVIVPPLGITAIVEFLLPQQARLVYRSLAYEPFQDNILYVQWLPHGALKSESNDNVDTSISAADADDLTNCKRGKKRKREVSDMETNDAKRTRQTEEDEFELITSLPDICDQVPTASLFTYPSPDSTPAVSVDSTSKRSKTRNYQNKKARLRQQQQLEEQCSSCPSDKPAVDCTDIQSLATVTPTTTTQEERRHQSPETVNRSADSAKPVLIVRNVSFQATQKELNELFQPVGGLIKVRLPQKVAGGHRGFAFLEFASVDQAKAAMTSLGTDTHFLGRRLRIEFARG</sequence>
<feature type="region of interest" description="Disordered" evidence="3">
    <location>
        <begin position="457"/>
        <end position="482"/>
    </location>
</feature>
<accession>A0A8S9Z2U0</accession>
<dbReference type="PROSITE" id="PS50102">
    <property type="entry name" value="RRM"/>
    <property type="match status" value="2"/>
</dbReference>
<dbReference type="AlphaFoldDB" id="A0A8S9Z2U0"/>
<comment type="caution">
    <text evidence="5">The sequence shown here is derived from an EMBL/GenBank/DDBJ whole genome shotgun (WGS) entry which is preliminary data.</text>
</comment>
<feature type="region of interest" description="Disordered" evidence="3">
    <location>
        <begin position="195"/>
        <end position="215"/>
    </location>
</feature>
<evidence type="ECO:0000256" key="2">
    <source>
        <dbReference type="PROSITE-ProRule" id="PRU00176"/>
    </source>
</evidence>
<feature type="compositionally biased region" description="Basic residues" evidence="3">
    <location>
        <begin position="521"/>
        <end position="531"/>
    </location>
</feature>
<feature type="domain" description="RRM" evidence="4">
    <location>
        <begin position="593"/>
        <end position="671"/>
    </location>
</feature>
<dbReference type="Pfam" id="PF00076">
    <property type="entry name" value="RRM_1"/>
    <property type="match status" value="2"/>
</dbReference>
<dbReference type="Gene3D" id="3.30.70.330">
    <property type="match status" value="3"/>
</dbReference>